<evidence type="ECO:0000256" key="2">
    <source>
        <dbReference type="ARBA" id="ARBA00022898"/>
    </source>
</evidence>
<dbReference type="PANTHER" id="PTHR42735">
    <property type="match status" value="1"/>
</dbReference>
<dbReference type="InterPro" id="IPR015424">
    <property type="entry name" value="PyrdxlP-dep_Trfase"/>
</dbReference>
<evidence type="ECO:0000256" key="4">
    <source>
        <dbReference type="ARBA" id="ARBA00038302"/>
    </source>
</evidence>
<sequence length="420" mass="47921">MYWKKLTHEQIKERVFGALRKNLDYRGEKPILGIPGTYLDTTEFYPDAPFLEDAPYMSAMVSNPNHIGVHTLSDKSVLDVFEGTQQIEKELIALVSQEIFKGGRGQQDGYVATGGTEANMQAMWIYRNYYIREHGAKLDEIAVMYSQDTHYSLPKGANVLQLRSFILGVDYESRAITRASLEEQVDKAIQSGCRYFIIVANLSTTMFGSVDDIDMLGEYFTRRRLPFKIHVDAAYGGFIYPFTNPESRYTFDNSYVTSIAADGHKMLQTPYGTGLFLVRKGYFQYVKTDEANYIPGKDYTLCGSRSGANAISLWMILQVHGSEGWKYKMETLCDRTERICNRLTRMKVPFFRNPYLNIIAMQASHISGDLADKYYLVADSYEKAPEWYKIVVMPHVKQGIVDSFLLDLERSLKGIPIADK</sequence>
<keyword evidence="2 5" id="KW-0663">Pyridoxal phosphate</keyword>
<evidence type="ECO:0000256" key="1">
    <source>
        <dbReference type="ARBA" id="ARBA00001933"/>
    </source>
</evidence>
<dbReference type="Gene3D" id="3.90.1150.10">
    <property type="entry name" value="Aspartate Aminotransferase, domain 1"/>
    <property type="match status" value="1"/>
</dbReference>
<evidence type="ECO:0000313" key="7">
    <source>
        <dbReference type="Proteomes" id="UP001595818"/>
    </source>
</evidence>
<dbReference type="InterPro" id="IPR015421">
    <property type="entry name" value="PyrdxlP-dep_Trfase_major"/>
</dbReference>
<dbReference type="EMBL" id="JBHSJJ010000001">
    <property type="protein sequence ID" value="MFC4870482.1"/>
    <property type="molecule type" value="Genomic_DNA"/>
</dbReference>
<accession>A0ABV9SW67</accession>
<dbReference type="InterPro" id="IPR002129">
    <property type="entry name" value="PyrdxlP-dep_de-COase"/>
</dbReference>
<dbReference type="InterPro" id="IPR050477">
    <property type="entry name" value="GrpII_AminoAcid_Decarb"/>
</dbReference>
<evidence type="ECO:0000313" key="6">
    <source>
        <dbReference type="EMBL" id="MFC4870482.1"/>
    </source>
</evidence>
<comment type="similarity">
    <text evidence="4">Belongs to the group II decarboxylase family. Sphingosine-1-phosphate lyase subfamily.</text>
</comment>
<proteinExistence type="inferred from homology"/>
<evidence type="ECO:0000256" key="3">
    <source>
        <dbReference type="ARBA" id="ARBA00023239"/>
    </source>
</evidence>
<gene>
    <name evidence="6" type="ORF">ACFPFU_02205</name>
</gene>
<dbReference type="RefSeq" id="WP_377061058.1">
    <property type="nucleotide sequence ID" value="NZ_JBHSJJ010000001.1"/>
</dbReference>
<organism evidence="6 7">
    <name type="scientific">Negadavirga shengliensis</name>
    <dbReference type="NCBI Taxonomy" id="1389218"/>
    <lineage>
        <taxon>Bacteria</taxon>
        <taxon>Pseudomonadati</taxon>
        <taxon>Bacteroidota</taxon>
        <taxon>Cytophagia</taxon>
        <taxon>Cytophagales</taxon>
        <taxon>Cyclobacteriaceae</taxon>
        <taxon>Negadavirga</taxon>
    </lineage>
</organism>
<comment type="caution">
    <text evidence="6">The sequence shown here is derived from an EMBL/GenBank/DDBJ whole genome shotgun (WGS) entry which is preliminary data.</text>
</comment>
<dbReference type="InterPro" id="IPR015422">
    <property type="entry name" value="PyrdxlP-dep_Trfase_small"/>
</dbReference>
<dbReference type="Proteomes" id="UP001595818">
    <property type="component" value="Unassembled WGS sequence"/>
</dbReference>
<reference evidence="7" key="1">
    <citation type="journal article" date="2019" name="Int. J. Syst. Evol. Microbiol.">
        <title>The Global Catalogue of Microorganisms (GCM) 10K type strain sequencing project: providing services to taxonomists for standard genome sequencing and annotation.</title>
        <authorList>
            <consortium name="The Broad Institute Genomics Platform"/>
            <consortium name="The Broad Institute Genome Sequencing Center for Infectious Disease"/>
            <person name="Wu L."/>
            <person name="Ma J."/>
        </authorList>
    </citation>
    <scope>NUCLEOTIDE SEQUENCE [LARGE SCALE GENOMIC DNA]</scope>
    <source>
        <strain evidence="7">CGMCC 4.7466</strain>
    </source>
</reference>
<comment type="cofactor">
    <cofactor evidence="1 5">
        <name>pyridoxal 5'-phosphate</name>
        <dbReference type="ChEBI" id="CHEBI:597326"/>
    </cofactor>
</comment>
<protein>
    <submittedName>
        <fullName evidence="6">Pyridoxal phosphate-dependent decarboxylase family protein</fullName>
    </submittedName>
</protein>
<keyword evidence="7" id="KW-1185">Reference proteome</keyword>
<dbReference type="Pfam" id="PF00282">
    <property type="entry name" value="Pyridoxal_deC"/>
    <property type="match status" value="1"/>
</dbReference>
<name>A0ABV9SW67_9BACT</name>
<dbReference type="Gene3D" id="3.40.640.10">
    <property type="entry name" value="Type I PLP-dependent aspartate aminotransferase-like (Major domain)"/>
    <property type="match status" value="1"/>
</dbReference>
<keyword evidence="3 5" id="KW-0456">Lyase</keyword>
<dbReference type="PANTHER" id="PTHR42735:SF6">
    <property type="entry name" value="SPHINGOSINE-1-PHOSPHATE LYASE 1"/>
    <property type="match status" value="1"/>
</dbReference>
<dbReference type="SUPFAM" id="SSF53383">
    <property type="entry name" value="PLP-dependent transferases"/>
    <property type="match status" value="1"/>
</dbReference>
<evidence type="ECO:0000256" key="5">
    <source>
        <dbReference type="RuleBase" id="RU000382"/>
    </source>
</evidence>